<dbReference type="Pfam" id="PF00435">
    <property type="entry name" value="Spectrin"/>
    <property type="match status" value="2"/>
</dbReference>
<evidence type="ECO:0000256" key="1">
    <source>
        <dbReference type="ARBA" id="ARBA00022553"/>
    </source>
</evidence>
<feature type="region of interest" description="Disordered" evidence="4">
    <location>
        <begin position="608"/>
        <end position="638"/>
    </location>
</feature>
<feature type="non-terminal residue" evidence="5">
    <location>
        <position position="2863"/>
    </location>
</feature>
<dbReference type="GO" id="GO:0016020">
    <property type="term" value="C:membrane"/>
    <property type="evidence" value="ECO:0007669"/>
    <property type="project" value="TreeGrafter"/>
</dbReference>
<feature type="compositionally biased region" description="Basic and acidic residues" evidence="4">
    <location>
        <begin position="1777"/>
        <end position="1787"/>
    </location>
</feature>
<dbReference type="PANTHER" id="PTHR23169">
    <property type="entry name" value="ENVOPLAKIN"/>
    <property type="match status" value="1"/>
</dbReference>
<name>A0A7L3KGY2_9PASS</name>
<sequence>ALAAEIEKNQAKLDQCQKFSQQYSAAVKDYELQLMTYRAFVESQQKSPMKRRRMLSSSDAITQEFMDLRTRYTALVTLTTQHVKYISDALRRLEEEEKVVEEEKQEHVDKVKELLGWALGLKQSVQGRTASAGSRELGDIEKSISEQQALNEELSAKKEQVSEAIKTSQIFLAKHSHKLSQPEKDQISAQIGALKETYQALCSNSTEQLQQLQSQLAQEAEHKGSQAVAGVIDLGTVEIFPVFGAMQRGLIDQDTGLALLEAQVITSDLVVPETSEKLSLEKALARNIIDLRAFQVLQELKDALQQVEEVRGEGRQLLPVAAAVEEGRISESIGLKILEAELLTGGFKSQQGRISMETAVQERLLPPQLHSRLLSHLEGGKGLIDPNTAEKISLPELLGRCITHQETGLRLLPVKQLAGGMVSLRSGREVSIFRAVQEGLIDRQVTIRLLEAHLFAGGIVDPRTGHRLSVDEAVRHNLIEQDLACTLLIRQLRTGGIIDTATGERLSMDEALRKGLVAPRIALLVLESLWSFKGLLWPETGEVIPVTDALEQGILSTELIQEILSKRQLLQAVFIPETTEVMSWQQAVEQGILEREVVKKLKSTSIPDGMASVELPGSPSSSSQSSPGRSPSGHEEPLLRSDDERLTFHLMTHSYINAHDGQRVLLVDAELNDLTKALIQSQENGSRAQELEDFEEAEAEAALQREPCNGLALQQLELQFAPPKGEREGVQTPRAALENGEVVMGPESLLVEDAEDFLRVEEQVKIPTEQETVRSETGAEFGREQVTSTTKDKQQGKLLMPEPPGDLGSGLIRETEEMMIEVEAESKHPAEDGAEGPEDHRRALESGAVVVKSEICVRMGVPESRDRLKMVAERSQGAREPELEAEDVREVHLLKEEAVENGVLGGEQLVLPARAEAARQSQDTESVLEVEEREREEVLGDEGLDEPPLAAPEEQEAAEDTLEELLRQLQSGGIVHERAGRTLLLDEAVASGLVSGHTAVKLMERMKMFSGFFDSQVCEPLTTEDVIEEGLMDEELLQKVLASDRAISGVLDPGNNFVYSIKDAAAVGLLDKETARRILEGQVVTGGIVDLKRGKKVSVTLASNLGLIEPASQAELVKLEKASKGKGTDEGTRQKLINLQAETSGIVDPESKRPLTVAESVEKGLLDKEKAFQLLAKQVGDGGIIHHVSGVRLSVDDAMKHGLIDPELCKELRKAESVVLQEFVHPATQEKLPLAQAVSLGLVSPEFQRKVQEIQAESGGILDPASGRRLALCQAVQEGLVPQQVVEKALSSPEMREGIVDPESCKIVPYSEFLKKCRIDIESGQRYLEVHPFQAIKDEVTGTKLACAEAVRLGKVDPLPTLRLLQAQADSGGVVEGTVSKRLSLRAAVEQGVLDEAMAKVIATNQLRAGGIVDAPGGKRLSVKEAVGKGLISQKLAAGLRDVQVPEERVGSEVSKAGKAQLSQEKPEKIPPKEEGVIVPPRPARSDGAGPKAQPEAVSYDTAQGAVAATEKPPKARAERKLKCQEASEDDVHPQDEHHHHLHHPQAKAEVTPEPPSVLGTTSLPEETVVAGAVEKVIPKGRSQVRAAQGKELREEVDEGTEKVEKLGLEKEQLFLGTEVLDREEDGEERRRRRRKEFVSAEGVVAGGEGAEVTSGQGERVTSMVQVAAAAPRESVSVDPGKGGMDPAEPGEPPEVLGAPVGDELAGEKAVRHTERETSRTEGPTGQEKTSETRLKAAQKQKSKKKKAKQGRVPGDSAQPEKPSAEKQPLPSLASHEIPRKKDEEQFVPRVPEPEQESSTEAAAGLARDTAEHRAGKGKKTIPEKETATPGEDQVFPVPPEQGEAPEVVEGGIRNGHEPLVALSLEERTTKVETPRDVSSTTTPARELPQDLIIREEPTEIQETSAILELGEEKQHEQTAELRAEQGGAPAPPKSPGEAPQERPKQPGPGDRGLLLPVIVEGELLETSRESTRPAQIKFSKKMCLEHDQRLISYLSMLRDIEMRIKRVQPAEQNLAALHNLRQQAEALGAELQELSFPVNQELDAVQRIVANPPEEVPEQLLKALEKDAKNLQKSLSSASEILQSRLQNLRGAAEAEKAKILAHHQALQDKLQELLGWVSGTTGSLPDGDSQQATDGSSLSLCLQHYKELKEPLADTKAELDATALEIQVLISEHAQDLTAQQSRQLLRLLNELQKAFRDLSERVTARVEVLQLCLQQVEQTDQVKTLQEQQAARAQSLAELSRWLGQAEATLAQQQGAEGDLPALQQRQSDVKVGEKLKIGGAEVGRHLLSLGNSLGLGFFSFLLQIFVSLPSVLQFAERAETGSFLPRAFFFFFFLLCVQVKAAKELEENSNKIDSLLSWVASLEQKGELPEYRPHLVSQGTGPQAAKSPGDVPDGADSAAESLDEQYERLKAQHQELLSQQQDVILATQAAQAFLDRQGPSLAPGEEQERLQAQLAELRGRYSAALSRSEARLKRAQLLRDELHKFLRDHSEFQAWLEQAEQELQGMCRGDGDPASLRQLLRRQGSFSEDVISHKGDLRFVTMSGQKFLDGDAEGAEAQLVMSRSVVKSKLEDATQRYTTLHSKCSKLGSHLNTLLDHYQQFQEVAESLRTWLQGSEAALGLLLSETVSSDLTVLQQQLASTKQLQGDLAEHQVPVEKLQKAARTLLDIQGEPAPDHGHIQETTDAIVSRFQSLSQQMSERSDLLQKSIAQSQSVQESLESLLQSVAEIEKSLEKDQPAVLSSASIQDSLATSVKLKQDIARQKSCLEATREMVTRFTEATDSPAASALQDKLAQVTEHFGRLCQQQQEREDALKGLLPKVEQYEQLREKLQQFTESRTRLVASGNQPDRDIAHFSQHIQ</sequence>
<feature type="compositionally biased region" description="Basic and acidic residues" evidence="4">
    <location>
        <begin position="1865"/>
        <end position="1876"/>
    </location>
</feature>
<dbReference type="FunFam" id="1.20.58.60:FF:000127">
    <property type="entry name" value="microtubule-actin cross-linking factor 1 isoform X9"/>
    <property type="match status" value="1"/>
</dbReference>
<dbReference type="Proteomes" id="UP000525319">
    <property type="component" value="Unassembled WGS sequence"/>
</dbReference>
<feature type="coiled-coil region" evidence="3">
    <location>
        <begin position="195"/>
        <end position="222"/>
    </location>
</feature>
<proteinExistence type="predicted"/>
<organism evidence="5 6">
    <name type="scientific">Drymodes brunneopygia</name>
    <dbReference type="NCBI Taxonomy" id="626378"/>
    <lineage>
        <taxon>Eukaryota</taxon>
        <taxon>Metazoa</taxon>
        <taxon>Chordata</taxon>
        <taxon>Craniata</taxon>
        <taxon>Vertebrata</taxon>
        <taxon>Euteleostomi</taxon>
        <taxon>Archelosauria</taxon>
        <taxon>Archosauria</taxon>
        <taxon>Dinosauria</taxon>
        <taxon>Saurischia</taxon>
        <taxon>Theropoda</taxon>
        <taxon>Coelurosauria</taxon>
        <taxon>Aves</taxon>
        <taxon>Neognathae</taxon>
        <taxon>Neoaves</taxon>
        <taxon>Telluraves</taxon>
        <taxon>Australaves</taxon>
        <taxon>Passeriformes</taxon>
        <taxon>Petroicidae</taxon>
        <taxon>Drymodes</taxon>
    </lineage>
</organism>
<keyword evidence="6" id="KW-1185">Reference proteome</keyword>
<feature type="region of interest" description="Disordered" evidence="4">
    <location>
        <begin position="1449"/>
        <end position="1566"/>
    </location>
</feature>
<dbReference type="InterPro" id="IPR002017">
    <property type="entry name" value="Spectrin_repeat"/>
</dbReference>
<evidence type="ECO:0000313" key="5">
    <source>
        <dbReference type="EMBL" id="NXU40914.1"/>
    </source>
</evidence>
<dbReference type="GO" id="GO:0045110">
    <property type="term" value="P:intermediate filament bundle assembly"/>
    <property type="evidence" value="ECO:0007669"/>
    <property type="project" value="TreeGrafter"/>
</dbReference>
<feature type="compositionally biased region" description="Basic and acidic residues" evidence="4">
    <location>
        <begin position="1706"/>
        <end position="1720"/>
    </location>
</feature>
<dbReference type="FunFam" id="3.90.1290.10:FF:000003">
    <property type="entry name" value="microtubule-actin cross-linking factor 1 isoform X1"/>
    <property type="match status" value="1"/>
</dbReference>
<dbReference type="GO" id="GO:1990254">
    <property type="term" value="F:keratin filament binding"/>
    <property type="evidence" value="ECO:0007669"/>
    <property type="project" value="TreeGrafter"/>
</dbReference>
<evidence type="ECO:0000313" key="6">
    <source>
        <dbReference type="Proteomes" id="UP000525319"/>
    </source>
</evidence>
<feature type="region of interest" description="Disordered" evidence="4">
    <location>
        <begin position="1914"/>
        <end position="1954"/>
    </location>
</feature>
<feature type="compositionally biased region" description="Basic and acidic residues" evidence="4">
    <location>
        <begin position="1465"/>
        <end position="1476"/>
    </location>
</feature>
<comment type="caution">
    <text evidence="5">The sequence shown here is derived from an EMBL/GenBank/DDBJ whole genome shotgun (WGS) entry which is preliminary data.</text>
</comment>
<evidence type="ECO:0000256" key="4">
    <source>
        <dbReference type="SAM" id="MobiDB-lite"/>
    </source>
</evidence>
<accession>A0A7L3KGY2</accession>
<feature type="compositionally biased region" description="Basic and acidic residues" evidence="4">
    <location>
        <begin position="824"/>
        <end position="844"/>
    </location>
</feature>
<dbReference type="GO" id="GO:0030054">
    <property type="term" value="C:cell junction"/>
    <property type="evidence" value="ECO:0007669"/>
    <property type="project" value="TreeGrafter"/>
</dbReference>
<dbReference type="GO" id="GO:0005737">
    <property type="term" value="C:cytoplasm"/>
    <property type="evidence" value="ECO:0007669"/>
    <property type="project" value="TreeGrafter"/>
</dbReference>
<feature type="compositionally biased region" description="Basic residues" evidence="4">
    <location>
        <begin position="1737"/>
        <end position="1750"/>
    </location>
</feature>
<dbReference type="GO" id="GO:0045095">
    <property type="term" value="C:keratin filament"/>
    <property type="evidence" value="ECO:0007669"/>
    <property type="project" value="TreeGrafter"/>
</dbReference>
<reference evidence="5 6" key="1">
    <citation type="submission" date="2019-09" db="EMBL/GenBank/DDBJ databases">
        <title>Bird 10,000 Genomes (B10K) Project - Family phase.</title>
        <authorList>
            <person name="Zhang G."/>
        </authorList>
    </citation>
    <scope>NUCLEOTIDE SEQUENCE [LARGE SCALE GENOMIC DNA]</scope>
    <source>
        <strain evidence="5">B10K-DU-030-03</strain>
    </source>
</reference>
<dbReference type="InterPro" id="IPR035915">
    <property type="entry name" value="Plakin_repeat_sf"/>
</dbReference>
<feature type="region of interest" description="Disordered" evidence="4">
    <location>
        <begin position="1583"/>
        <end position="1602"/>
    </location>
</feature>
<dbReference type="GO" id="GO:0042995">
    <property type="term" value="C:cell projection"/>
    <property type="evidence" value="ECO:0007669"/>
    <property type="project" value="UniProtKB-SubCell"/>
</dbReference>
<feature type="non-terminal residue" evidence="5">
    <location>
        <position position="1"/>
    </location>
</feature>
<dbReference type="EMBL" id="VZTZ01028733">
    <property type="protein sequence ID" value="NXU40914.1"/>
    <property type="molecule type" value="Genomic_DNA"/>
</dbReference>
<gene>
    <name evidence="5" type="primary">Macf1_3</name>
    <name evidence="5" type="ORF">DRYBRU_R14235</name>
</gene>
<protein>
    <submittedName>
        <fullName evidence="5">MACF1 factor</fullName>
    </submittedName>
</protein>
<feature type="compositionally biased region" description="Low complexity" evidence="4">
    <location>
        <begin position="616"/>
        <end position="631"/>
    </location>
</feature>
<feature type="compositionally biased region" description="Basic and acidic residues" evidence="4">
    <location>
        <begin position="1914"/>
        <end position="1924"/>
    </location>
</feature>
<feature type="coiled-coil region" evidence="3">
    <location>
        <begin position="137"/>
        <end position="167"/>
    </location>
</feature>
<evidence type="ECO:0000256" key="3">
    <source>
        <dbReference type="SAM" id="Coils"/>
    </source>
</evidence>
<feature type="region of interest" description="Disordered" evidence="4">
    <location>
        <begin position="2377"/>
        <end position="2404"/>
    </location>
</feature>
<dbReference type="SUPFAM" id="SSF46966">
    <property type="entry name" value="Spectrin repeat"/>
    <property type="match status" value="5"/>
</dbReference>
<feature type="region of interest" description="Disordered" evidence="4">
    <location>
        <begin position="2844"/>
        <end position="2863"/>
    </location>
</feature>
<dbReference type="Gene3D" id="1.20.58.60">
    <property type="match status" value="5"/>
</dbReference>
<dbReference type="GO" id="GO:0005198">
    <property type="term" value="F:structural molecule activity"/>
    <property type="evidence" value="ECO:0007669"/>
    <property type="project" value="TreeGrafter"/>
</dbReference>
<dbReference type="Gene3D" id="3.90.1290.10">
    <property type="entry name" value="Plakin repeat"/>
    <property type="match status" value="5"/>
</dbReference>
<dbReference type="FunFam" id="1.20.58.60:FF:000134">
    <property type="entry name" value="microtubule-actin cross-linking factor 1 isoform X4"/>
    <property type="match status" value="1"/>
</dbReference>
<dbReference type="GO" id="GO:0042060">
    <property type="term" value="P:wound healing"/>
    <property type="evidence" value="ECO:0007669"/>
    <property type="project" value="TreeGrafter"/>
</dbReference>
<feature type="compositionally biased region" description="Basic and acidic residues" evidence="4">
    <location>
        <begin position="1809"/>
        <end position="1827"/>
    </location>
</feature>
<evidence type="ECO:0000256" key="2">
    <source>
        <dbReference type="ARBA" id="ARBA00022737"/>
    </source>
</evidence>
<dbReference type="SUPFAM" id="SSF75399">
    <property type="entry name" value="Plakin repeat"/>
    <property type="match status" value="5"/>
</dbReference>
<feature type="coiled-coil region" evidence="3">
    <location>
        <begin position="2062"/>
        <end position="2100"/>
    </location>
</feature>
<keyword evidence="3" id="KW-0175">Coiled coil</keyword>
<dbReference type="FunFam" id="1.20.58.60:FF:000389">
    <property type="entry name" value="Microtubule-actin crosslinking factor 1"/>
    <property type="match status" value="1"/>
</dbReference>
<dbReference type="Pfam" id="PF00681">
    <property type="entry name" value="Plectin"/>
    <property type="match status" value="9"/>
</dbReference>
<dbReference type="InterPro" id="IPR018159">
    <property type="entry name" value="Spectrin/alpha-actinin"/>
</dbReference>
<dbReference type="SMART" id="SM00250">
    <property type="entry name" value="PLEC"/>
    <property type="match status" value="20"/>
</dbReference>
<keyword evidence="1" id="KW-0597">Phosphoprotein</keyword>
<keyword evidence="2" id="KW-0677">Repeat</keyword>
<feature type="region of interest" description="Disordered" evidence="4">
    <location>
        <begin position="917"/>
        <end position="955"/>
    </location>
</feature>
<dbReference type="SMART" id="SM00150">
    <property type="entry name" value="SPEC"/>
    <property type="match status" value="5"/>
</dbReference>
<feature type="compositionally biased region" description="Basic and acidic residues" evidence="4">
    <location>
        <begin position="1512"/>
        <end position="1539"/>
    </location>
</feature>
<dbReference type="OrthoDB" id="10016565at2759"/>
<dbReference type="FunFam" id="1.20.58.60:FF:000010">
    <property type="entry name" value="plectin isoform X2"/>
    <property type="match status" value="1"/>
</dbReference>
<dbReference type="InterPro" id="IPR001101">
    <property type="entry name" value="Plectin_repeat"/>
</dbReference>
<dbReference type="PANTHER" id="PTHR23169:SF25">
    <property type="entry name" value="MICROTUBULE-ACTIN CROSS-LINKING FACTOR 1, ISOFORMS 1_2_3_4_5"/>
    <property type="match status" value="1"/>
</dbReference>
<feature type="coiled-coil region" evidence="3">
    <location>
        <begin position="83"/>
        <end position="113"/>
    </location>
</feature>
<dbReference type="CDD" id="cd00176">
    <property type="entry name" value="SPEC"/>
    <property type="match status" value="1"/>
</dbReference>
<feature type="compositionally biased region" description="Basic and acidic residues" evidence="4">
    <location>
        <begin position="1589"/>
        <end position="1602"/>
    </location>
</feature>
<feature type="region of interest" description="Disordered" evidence="4">
    <location>
        <begin position="1648"/>
        <end position="1888"/>
    </location>
</feature>
<feature type="region of interest" description="Disordered" evidence="4">
    <location>
        <begin position="769"/>
        <end position="846"/>
    </location>
</feature>
<dbReference type="InterPro" id="IPR043197">
    <property type="entry name" value="Plakin"/>
</dbReference>